<proteinExistence type="predicted"/>
<organism evidence="2 3">
    <name type="scientific">Mucor flavus</name>
    <dbReference type="NCBI Taxonomy" id="439312"/>
    <lineage>
        <taxon>Eukaryota</taxon>
        <taxon>Fungi</taxon>
        <taxon>Fungi incertae sedis</taxon>
        <taxon>Mucoromycota</taxon>
        <taxon>Mucoromycotina</taxon>
        <taxon>Mucoromycetes</taxon>
        <taxon>Mucorales</taxon>
        <taxon>Mucorineae</taxon>
        <taxon>Mucoraceae</taxon>
        <taxon>Mucor</taxon>
    </lineage>
</organism>
<evidence type="ECO:0000256" key="1">
    <source>
        <dbReference type="SAM" id="MobiDB-lite"/>
    </source>
</evidence>
<accession>A0ABP9YYD8</accession>
<reference evidence="2 3" key="1">
    <citation type="submission" date="2024-04" db="EMBL/GenBank/DDBJ databases">
        <title>genome sequences of Mucor flavus KT1a and Helicostylum pulchrum KT1b strains isolated from the surface of a dry-aged beef.</title>
        <authorList>
            <person name="Toyotome T."/>
            <person name="Hosono M."/>
            <person name="Torimaru M."/>
            <person name="Fukuda K."/>
            <person name="Mikami N."/>
        </authorList>
    </citation>
    <scope>NUCLEOTIDE SEQUENCE [LARGE SCALE GENOMIC DNA]</scope>
    <source>
        <strain evidence="2 3">KT1a</strain>
    </source>
</reference>
<dbReference type="Proteomes" id="UP001473302">
    <property type="component" value="Unassembled WGS sequence"/>
</dbReference>
<dbReference type="EMBL" id="BAABUK010000011">
    <property type="protein sequence ID" value="GAA5811889.1"/>
    <property type="molecule type" value="Genomic_DNA"/>
</dbReference>
<sequence length="90" mass="9703">MSQICFLFQSNPDAPYYCMNKAITSTRKRDTDEGRPKNREEALGLSTSRQGSISSTIAFTSVSGGTHTTATTIKAGVNDILSSAQKLANR</sequence>
<evidence type="ECO:0000313" key="2">
    <source>
        <dbReference type="EMBL" id="GAA5811889.1"/>
    </source>
</evidence>
<comment type="caution">
    <text evidence="2">The sequence shown here is derived from an EMBL/GenBank/DDBJ whole genome shotgun (WGS) entry which is preliminary data.</text>
</comment>
<keyword evidence="3" id="KW-1185">Reference proteome</keyword>
<name>A0ABP9YYD8_9FUNG</name>
<feature type="region of interest" description="Disordered" evidence="1">
    <location>
        <begin position="24"/>
        <end position="51"/>
    </location>
</feature>
<evidence type="ECO:0000313" key="3">
    <source>
        <dbReference type="Proteomes" id="UP001473302"/>
    </source>
</evidence>
<feature type="compositionally biased region" description="Basic and acidic residues" evidence="1">
    <location>
        <begin position="27"/>
        <end position="42"/>
    </location>
</feature>
<gene>
    <name evidence="2" type="ORF">MFLAVUS_005336</name>
</gene>
<protein>
    <submittedName>
        <fullName evidence="2">Uncharacterized protein</fullName>
    </submittedName>
</protein>